<protein>
    <submittedName>
        <fullName evidence="1">Uncharacterized protein</fullName>
    </submittedName>
</protein>
<comment type="caution">
    <text evidence="1">The sequence shown here is derived from an EMBL/GenBank/DDBJ whole genome shotgun (WGS) entry which is preliminary data.</text>
</comment>
<name>A0AA87ZL25_FICCA</name>
<accession>A0AA87ZL25</accession>
<sequence length="71" mass="7747">MPSLLFPTRLHNVSALYVIGATLFFKNGQDSTRSVVSESGSVPESSIDPLEFGVSDFEELMSEGRPKKSIL</sequence>
<dbReference type="EMBL" id="BTGU01001735">
    <property type="protein sequence ID" value="GMN28468.1"/>
    <property type="molecule type" value="Genomic_DNA"/>
</dbReference>
<evidence type="ECO:0000313" key="1">
    <source>
        <dbReference type="EMBL" id="GMN28468.1"/>
    </source>
</evidence>
<dbReference type="Proteomes" id="UP001187192">
    <property type="component" value="Unassembled WGS sequence"/>
</dbReference>
<gene>
    <name evidence="1" type="ORF">TIFTF001_041178</name>
</gene>
<reference evidence="1" key="1">
    <citation type="submission" date="2023-07" db="EMBL/GenBank/DDBJ databases">
        <title>draft genome sequence of fig (Ficus carica).</title>
        <authorList>
            <person name="Takahashi T."/>
            <person name="Nishimura K."/>
        </authorList>
    </citation>
    <scope>NUCLEOTIDE SEQUENCE</scope>
</reference>
<evidence type="ECO:0000313" key="2">
    <source>
        <dbReference type="Proteomes" id="UP001187192"/>
    </source>
</evidence>
<proteinExistence type="predicted"/>
<dbReference type="AlphaFoldDB" id="A0AA87ZL25"/>
<keyword evidence="2" id="KW-1185">Reference proteome</keyword>
<organism evidence="1 2">
    <name type="scientific">Ficus carica</name>
    <name type="common">Common fig</name>
    <dbReference type="NCBI Taxonomy" id="3494"/>
    <lineage>
        <taxon>Eukaryota</taxon>
        <taxon>Viridiplantae</taxon>
        <taxon>Streptophyta</taxon>
        <taxon>Embryophyta</taxon>
        <taxon>Tracheophyta</taxon>
        <taxon>Spermatophyta</taxon>
        <taxon>Magnoliopsida</taxon>
        <taxon>eudicotyledons</taxon>
        <taxon>Gunneridae</taxon>
        <taxon>Pentapetalae</taxon>
        <taxon>rosids</taxon>
        <taxon>fabids</taxon>
        <taxon>Rosales</taxon>
        <taxon>Moraceae</taxon>
        <taxon>Ficeae</taxon>
        <taxon>Ficus</taxon>
    </lineage>
</organism>